<organism evidence="1 2">
    <name type="scientific">Lophiotrema nucula</name>
    <dbReference type="NCBI Taxonomy" id="690887"/>
    <lineage>
        <taxon>Eukaryota</taxon>
        <taxon>Fungi</taxon>
        <taxon>Dikarya</taxon>
        <taxon>Ascomycota</taxon>
        <taxon>Pezizomycotina</taxon>
        <taxon>Dothideomycetes</taxon>
        <taxon>Pleosporomycetidae</taxon>
        <taxon>Pleosporales</taxon>
        <taxon>Lophiotremataceae</taxon>
        <taxon>Lophiotrema</taxon>
    </lineage>
</organism>
<dbReference type="AlphaFoldDB" id="A0A6A5Z299"/>
<name>A0A6A5Z299_9PLEO</name>
<proteinExistence type="predicted"/>
<reference evidence="1" key="1">
    <citation type="journal article" date="2020" name="Stud. Mycol.">
        <title>101 Dothideomycetes genomes: a test case for predicting lifestyles and emergence of pathogens.</title>
        <authorList>
            <person name="Haridas S."/>
            <person name="Albert R."/>
            <person name="Binder M."/>
            <person name="Bloem J."/>
            <person name="Labutti K."/>
            <person name="Salamov A."/>
            <person name="Andreopoulos B."/>
            <person name="Baker S."/>
            <person name="Barry K."/>
            <person name="Bills G."/>
            <person name="Bluhm B."/>
            <person name="Cannon C."/>
            <person name="Castanera R."/>
            <person name="Culley D."/>
            <person name="Daum C."/>
            <person name="Ezra D."/>
            <person name="Gonzalez J."/>
            <person name="Henrissat B."/>
            <person name="Kuo A."/>
            <person name="Liang C."/>
            <person name="Lipzen A."/>
            <person name="Lutzoni F."/>
            <person name="Magnuson J."/>
            <person name="Mondo S."/>
            <person name="Nolan M."/>
            <person name="Ohm R."/>
            <person name="Pangilinan J."/>
            <person name="Park H.-J."/>
            <person name="Ramirez L."/>
            <person name="Alfaro M."/>
            <person name="Sun H."/>
            <person name="Tritt A."/>
            <person name="Yoshinaga Y."/>
            <person name="Zwiers L.-H."/>
            <person name="Turgeon B."/>
            <person name="Goodwin S."/>
            <person name="Spatafora J."/>
            <person name="Crous P."/>
            <person name="Grigoriev I."/>
        </authorList>
    </citation>
    <scope>NUCLEOTIDE SEQUENCE</scope>
    <source>
        <strain evidence="1">CBS 627.86</strain>
    </source>
</reference>
<dbReference type="Proteomes" id="UP000799770">
    <property type="component" value="Unassembled WGS sequence"/>
</dbReference>
<accession>A0A6A5Z299</accession>
<gene>
    <name evidence="1" type="ORF">BDV96DRAFT_601782</name>
</gene>
<keyword evidence="2" id="KW-1185">Reference proteome</keyword>
<protein>
    <submittedName>
        <fullName evidence="1">Uncharacterized protein</fullName>
    </submittedName>
</protein>
<dbReference type="EMBL" id="ML977329">
    <property type="protein sequence ID" value="KAF2112987.1"/>
    <property type="molecule type" value="Genomic_DNA"/>
</dbReference>
<sequence length="188" mass="21450">MANIVLHSTVTYLDNVLDGLFEYGRQAGYFMQLYKIMILSMLHVDLSMIPIDSRNEVLKPVVDAVQIQFNVVWAYKFHGDIEEKAVDIIKRDINDIIKLVKKEVADPLDLGDLRAKLFGASLLEVVKGVLKPEHIKVNSEKHAWYTFRLEQSNVQNGWPQRLKGYWPTMDKGMAMESRHAHGIGIGEA</sequence>
<evidence type="ECO:0000313" key="1">
    <source>
        <dbReference type="EMBL" id="KAF2112987.1"/>
    </source>
</evidence>
<evidence type="ECO:0000313" key="2">
    <source>
        <dbReference type="Proteomes" id="UP000799770"/>
    </source>
</evidence>